<organism evidence="2 3">
    <name type="scientific">Patellaria atrata CBS 101060</name>
    <dbReference type="NCBI Taxonomy" id="1346257"/>
    <lineage>
        <taxon>Eukaryota</taxon>
        <taxon>Fungi</taxon>
        <taxon>Dikarya</taxon>
        <taxon>Ascomycota</taxon>
        <taxon>Pezizomycotina</taxon>
        <taxon>Dothideomycetes</taxon>
        <taxon>Dothideomycetes incertae sedis</taxon>
        <taxon>Patellariales</taxon>
        <taxon>Patellariaceae</taxon>
        <taxon>Patellaria</taxon>
    </lineage>
</organism>
<evidence type="ECO:0000313" key="2">
    <source>
        <dbReference type="EMBL" id="KAF2834269.1"/>
    </source>
</evidence>
<reference evidence="2" key="1">
    <citation type="journal article" date="2020" name="Stud. Mycol.">
        <title>101 Dothideomycetes genomes: a test case for predicting lifestyles and emergence of pathogens.</title>
        <authorList>
            <person name="Haridas S."/>
            <person name="Albert R."/>
            <person name="Binder M."/>
            <person name="Bloem J."/>
            <person name="Labutti K."/>
            <person name="Salamov A."/>
            <person name="Andreopoulos B."/>
            <person name="Baker S."/>
            <person name="Barry K."/>
            <person name="Bills G."/>
            <person name="Bluhm B."/>
            <person name="Cannon C."/>
            <person name="Castanera R."/>
            <person name="Culley D."/>
            <person name="Daum C."/>
            <person name="Ezra D."/>
            <person name="Gonzalez J."/>
            <person name="Henrissat B."/>
            <person name="Kuo A."/>
            <person name="Liang C."/>
            <person name="Lipzen A."/>
            <person name="Lutzoni F."/>
            <person name="Magnuson J."/>
            <person name="Mondo S."/>
            <person name="Nolan M."/>
            <person name="Ohm R."/>
            <person name="Pangilinan J."/>
            <person name="Park H.-J."/>
            <person name="Ramirez L."/>
            <person name="Alfaro M."/>
            <person name="Sun H."/>
            <person name="Tritt A."/>
            <person name="Yoshinaga Y."/>
            <person name="Zwiers L.-H."/>
            <person name="Turgeon B."/>
            <person name="Goodwin S."/>
            <person name="Spatafora J."/>
            <person name="Crous P."/>
            <person name="Grigoriev I."/>
        </authorList>
    </citation>
    <scope>NUCLEOTIDE SEQUENCE</scope>
    <source>
        <strain evidence="2">CBS 101060</strain>
    </source>
</reference>
<feature type="region of interest" description="Disordered" evidence="1">
    <location>
        <begin position="1"/>
        <end position="119"/>
    </location>
</feature>
<feature type="compositionally biased region" description="Basic and acidic residues" evidence="1">
    <location>
        <begin position="55"/>
        <end position="67"/>
    </location>
</feature>
<feature type="compositionally biased region" description="Polar residues" evidence="1">
    <location>
        <begin position="93"/>
        <end position="107"/>
    </location>
</feature>
<proteinExistence type="predicted"/>
<sequence>MGKSRCDSHQSNKPTRNNTSSHSDSQASNLSNRSIGQLARQKNERRLKKRKRLKQSHEQKPRYEHKDKSHTRSPPAAIPRRHNVSKLPDASSPKVSPLTSPLVSNHPSEPPTGHPQALDKHFSQFNNVGTLELPPSATNYTMSTSATFSPTPYPPATSYVSYSSQTMHPSPVGNLSLTYGHVVLPPMYLDPQRELHSHYTVMRTQ</sequence>
<keyword evidence="3" id="KW-1185">Reference proteome</keyword>
<evidence type="ECO:0000313" key="3">
    <source>
        <dbReference type="Proteomes" id="UP000799429"/>
    </source>
</evidence>
<gene>
    <name evidence="2" type="ORF">M501DRAFT_1020937</name>
</gene>
<feature type="compositionally biased region" description="Basic residues" evidence="1">
    <location>
        <begin position="43"/>
        <end position="54"/>
    </location>
</feature>
<accession>A0A9P4VN94</accession>
<dbReference type="Proteomes" id="UP000799429">
    <property type="component" value="Unassembled WGS sequence"/>
</dbReference>
<protein>
    <submittedName>
        <fullName evidence="2">Uncharacterized protein</fullName>
    </submittedName>
</protein>
<name>A0A9P4VN94_9PEZI</name>
<dbReference type="EMBL" id="MU006122">
    <property type="protein sequence ID" value="KAF2834269.1"/>
    <property type="molecule type" value="Genomic_DNA"/>
</dbReference>
<dbReference type="AlphaFoldDB" id="A0A9P4VN94"/>
<evidence type="ECO:0000256" key="1">
    <source>
        <dbReference type="SAM" id="MobiDB-lite"/>
    </source>
</evidence>
<feature type="compositionally biased region" description="Basic and acidic residues" evidence="1">
    <location>
        <begin position="1"/>
        <end position="10"/>
    </location>
</feature>
<feature type="compositionally biased region" description="Polar residues" evidence="1">
    <location>
        <begin position="11"/>
        <end position="35"/>
    </location>
</feature>
<comment type="caution">
    <text evidence="2">The sequence shown here is derived from an EMBL/GenBank/DDBJ whole genome shotgun (WGS) entry which is preliminary data.</text>
</comment>